<sequence>MENKRYERWLIRHITVSFTSPPQKSERATATYDSSHLSGRCNRQYKVVPFVDPTYALDHLRKENYFTWLLVVCGDNTTPIYSGVPPLPCDGG</sequence>
<accession>G7ZWW1</accession>
<proteinExistence type="predicted"/>
<organism evidence="1 3">
    <name type="scientific">Medicago truncatula</name>
    <name type="common">Barrel medic</name>
    <name type="synonym">Medicago tribuloides</name>
    <dbReference type="NCBI Taxonomy" id="3880"/>
    <lineage>
        <taxon>Eukaryota</taxon>
        <taxon>Viridiplantae</taxon>
        <taxon>Streptophyta</taxon>
        <taxon>Embryophyta</taxon>
        <taxon>Tracheophyta</taxon>
        <taxon>Spermatophyta</taxon>
        <taxon>Magnoliopsida</taxon>
        <taxon>eudicotyledons</taxon>
        <taxon>Gunneridae</taxon>
        <taxon>Pentapetalae</taxon>
        <taxon>rosids</taxon>
        <taxon>fabids</taxon>
        <taxon>Fabales</taxon>
        <taxon>Fabaceae</taxon>
        <taxon>Papilionoideae</taxon>
        <taxon>50 kb inversion clade</taxon>
        <taxon>NPAAA clade</taxon>
        <taxon>Hologalegina</taxon>
        <taxon>IRL clade</taxon>
        <taxon>Trifolieae</taxon>
        <taxon>Medicago</taxon>
    </lineage>
</organism>
<dbReference type="AlphaFoldDB" id="G7ZWW1"/>
<dbReference type="HOGENOM" id="CLU_2416591_0_0_1"/>
<keyword evidence="3" id="KW-1185">Reference proteome</keyword>
<evidence type="ECO:0000313" key="1">
    <source>
        <dbReference type="EMBL" id="AES72358.1"/>
    </source>
</evidence>
<reference evidence="2" key="3">
    <citation type="submission" date="2015-04" db="UniProtKB">
        <authorList>
            <consortium name="EnsemblPlants"/>
        </authorList>
    </citation>
    <scope>IDENTIFICATION</scope>
    <source>
        <strain evidence="2">cv. Jemalong A17</strain>
    </source>
</reference>
<reference evidence="1 3" key="2">
    <citation type="journal article" date="2014" name="BMC Genomics">
        <title>An improved genome release (version Mt4.0) for the model legume Medicago truncatula.</title>
        <authorList>
            <person name="Tang H."/>
            <person name="Krishnakumar V."/>
            <person name="Bidwell S."/>
            <person name="Rosen B."/>
            <person name="Chan A."/>
            <person name="Zhou S."/>
            <person name="Gentzbittel L."/>
            <person name="Childs K.L."/>
            <person name="Yandell M."/>
            <person name="Gundlach H."/>
            <person name="Mayer K.F."/>
            <person name="Schwartz D.C."/>
            <person name="Town C.D."/>
        </authorList>
    </citation>
    <scope>GENOME REANNOTATION</scope>
    <source>
        <strain evidence="2 3">cv. Jemalong A17</strain>
    </source>
</reference>
<name>G7ZWW1_MEDTR</name>
<dbReference type="EMBL" id="CM001219">
    <property type="protein sequence ID" value="AES72358.1"/>
    <property type="molecule type" value="Genomic_DNA"/>
</dbReference>
<dbReference type="PaxDb" id="3880-AES72358"/>
<evidence type="ECO:0000313" key="3">
    <source>
        <dbReference type="Proteomes" id="UP000002051"/>
    </source>
</evidence>
<protein>
    <submittedName>
        <fullName evidence="1 2">Uncharacterized protein</fullName>
    </submittedName>
</protein>
<evidence type="ECO:0000313" key="2">
    <source>
        <dbReference type="EnsemblPlants" id="AES72358"/>
    </source>
</evidence>
<reference evidence="1 3" key="1">
    <citation type="journal article" date="2011" name="Nature">
        <title>The Medicago genome provides insight into the evolution of rhizobial symbioses.</title>
        <authorList>
            <person name="Young N.D."/>
            <person name="Debelle F."/>
            <person name="Oldroyd G.E."/>
            <person name="Geurts R."/>
            <person name="Cannon S.B."/>
            <person name="Udvardi M.K."/>
            <person name="Benedito V.A."/>
            <person name="Mayer K.F."/>
            <person name="Gouzy J."/>
            <person name="Schoof H."/>
            <person name="Van de Peer Y."/>
            <person name="Proost S."/>
            <person name="Cook D.R."/>
            <person name="Meyers B.C."/>
            <person name="Spannagl M."/>
            <person name="Cheung F."/>
            <person name="De Mita S."/>
            <person name="Krishnakumar V."/>
            <person name="Gundlach H."/>
            <person name="Zhou S."/>
            <person name="Mudge J."/>
            <person name="Bharti A.K."/>
            <person name="Murray J.D."/>
            <person name="Naoumkina M.A."/>
            <person name="Rosen B."/>
            <person name="Silverstein K.A."/>
            <person name="Tang H."/>
            <person name="Rombauts S."/>
            <person name="Zhao P.X."/>
            <person name="Zhou P."/>
            <person name="Barbe V."/>
            <person name="Bardou P."/>
            <person name="Bechner M."/>
            <person name="Bellec A."/>
            <person name="Berger A."/>
            <person name="Berges H."/>
            <person name="Bidwell S."/>
            <person name="Bisseling T."/>
            <person name="Choisne N."/>
            <person name="Couloux A."/>
            <person name="Denny R."/>
            <person name="Deshpande S."/>
            <person name="Dai X."/>
            <person name="Doyle J.J."/>
            <person name="Dudez A.M."/>
            <person name="Farmer A.D."/>
            <person name="Fouteau S."/>
            <person name="Franken C."/>
            <person name="Gibelin C."/>
            <person name="Gish J."/>
            <person name="Goldstein S."/>
            <person name="Gonzalez A.J."/>
            <person name="Green P.J."/>
            <person name="Hallab A."/>
            <person name="Hartog M."/>
            <person name="Hua A."/>
            <person name="Humphray S.J."/>
            <person name="Jeong D.H."/>
            <person name="Jing Y."/>
            <person name="Jocker A."/>
            <person name="Kenton S.M."/>
            <person name="Kim D.J."/>
            <person name="Klee K."/>
            <person name="Lai H."/>
            <person name="Lang C."/>
            <person name="Lin S."/>
            <person name="Macmil S.L."/>
            <person name="Magdelenat G."/>
            <person name="Matthews L."/>
            <person name="McCorrison J."/>
            <person name="Monaghan E.L."/>
            <person name="Mun J.H."/>
            <person name="Najar F.Z."/>
            <person name="Nicholson C."/>
            <person name="Noirot C."/>
            <person name="O'Bleness M."/>
            <person name="Paule C.R."/>
            <person name="Poulain J."/>
            <person name="Prion F."/>
            <person name="Qin B."/>
            <person name="Qu C."/>
            <person name="Retzel E.F."/>
            <person name="Riddle C."/>
            <person name="Sallet E."/>
            <person name="Samain S."/>
            <person name="Samson N."/>
            <person name="Sanders I."/>
            <person name="Saurat O."/>
            <person name="Scarpelli C."/>
            <person name="Schiex T."/>
            <person name="Segurens B."/>
            <person name="Severin A.J."/>
            <person name="Sherrier D.J."/>
            <person name="Shi R."/>
            <person name="Sims S."/>
            <person name="Singer S.R."/>
            <person name="Sinharoy S."/>
            <person name="Sterck L."/>
            <person name="Viollet A."/>
            <person name="Wang B.B."/>
            <person name="Wang K."/>
            <person name="Wang M."/>
            <person name="Wang X."/>
            <person name="Warfsmann J."/>
            <person name="Weissenbach J."/>
            <person name="White D.D."/>
            <person name="White J.D."/>
            <person name="Wiley G.B."/>
            <person name="Wincker P."/>
            <person name="Xing Y."/>
            <person name="Yang L."/>
            <person name="Yao Z."/>
            <person name="Ying F."/>
            <person name="Zhai J."/>
            <person name="Zhou L."/>
            <person name="Zuber A."/>
            <person name="Denarie J."/>
            <person name="Dixon R.A."/>
            <person name="May G.D."/>
            <person name="Schwartz D.C."/>
            <person name="Rogers J."/>
            <person name="Quetier F."/>
            <person name="Town C.D."/>
            <person name="Roe B.A."/>
        </authorList>
    </citation>
    <scope>NUCLEOTIDE SEQUENCE [LARGE SCALE GENOMIC DNA]</scope>
    <source>
        <strain evidence="1">A17</strain>
        <strain evidence="2 3">cv. Jemalong A17</strain>
    </source>
</reference>
<dbReference type="EnsemblPlants" id="AES72358">
    <property type="protein sequence ID" value="AES72358"/>
    <property type="gene ID" value="MTR_3g089420"/>
</dbReference>
<gene>
    <name evidence="1" type="ordered locus">MTR_3g089420</name>
</gene>
<dbReference type="Proteomes" id="UP000002051">
    <property type="component" value="Chromosome 3"/>
</dbReference>